<evidence type="ECO:0000313" key="2">
    <source>
        <dbReference type="EMBL" id="EDM26459.1"/>
    </source>
</evidence>
<dbReference type="GO" id="GO:0005829">
    <property type="term" value="C:cytosol"/>
    <property type="evidence" value="ECO:0007669"/>
    <property type="project" value="TreeGrafter"/>
</dbReference>
<dbReference type="OrthoDB" id="9772407at2"/>
<evidence type="ECO:0000313" key="3">
    <source>
        <dbReference type="Proteomes" id="UP000004947"/>
    </source>
</evidence>
<dbReference type="Proteomes" id="UP000004947">
    <property type="component" value="Unassembled WGS sequence"/>
</dbReference>
<protein>
    <submittedName>
        <fullName evidence="2">Probable L-fucose dehydrogenase</fullName>
    </submittedName>
</protein>
<dbReference type="EMBL" id="ABCK01000016">
    <property type="protein sequence ID" value="EDM26459.1"/>
    <property type="molecule type" value="Genomic_DNA"/>
</dbReference>
<organism evidence="2 3">
    <name type="scientific">Lentisphaera araneosa HTCC2155</name>
    <dbReference type="NCBI Taxonomy" id="313628"/>
    <lineage>
        <taxon>Bacteria</taxon>
        <taxon>Pseudomonadati</taxon>
        <taxon>Lentisphaerota</taxon>
        <taxon>Lentisphaeria</taxon>
        <taxon>Lentisphaerales</taxon>
        <taxon>Lentisphaeraceae</taxon>
        <taxon>Lentisphaera</taxon>
    </lineage>
</organism>
<comment type="caution">
    <text evidence="2">The sequence shown here is derived from an EMBL/GenBank/DDBJ whole genome shotgun (WGS) entry which is preliminary data.</text>
</comment>
<gene>
    <name evidence="2" type="ORF">LNTAR_05774</name>
</gene>
<accession>A6DPG3</accession>
<reference evidence="2 3" key="1">
    <citation type="journal article" date="2010" name="J. Bacteriol.">
        <title>Genome sequence of Lentisphaera araneosa HTCC2155T, the type species of the order Lentisphaerales in the phylum Lentisphaerae.</title>
        <authorList>
            <person name="Thrash J.C."/>
            <person name="Cho J.C."/>
            <person name="Vergin K.L."/>
            <person name="Morris R.M."/>
            <person name="Giovannoni S.J."/>
        </authorList>
    </citation>
    <scope>NUCLEOTIDE SEQUENCE [LARGE SCALE GENOMIC DNA]</scope>
    <source>
        <strain evidence="2 3">HTCC2155</strain>
    </source>
</reference>
<feature type="domain" description="NADP-dependent oxidoreductase" evidence="1">
    <location>
        <begin position="7"/>
        <end position="323"/>
    </location>
</feature>
<dbReference type="Pfam" id="PF00248">
    <property type="entry name" value="Aldo_ket_red"/>
    <property type="match status" value="1"/>
</dbReference>
<dbReference type="eggNOG" id="COG0667">
    <property type="taxonomic scope" value="Bacteria"/>
</dbReference>
<dbReference type="InterPro" id="IPR036812">
    <property type="entry name" value="NAD(P)_OxRdtase_dom_sf"/>
</dbReference>
<dbReference type="GO" id="GO:0016491">
    <property type="term" value="F:oxidoreductase activity"/>
    <property type="evidence" value="ECO:0007669"/>
    <property type="project" value="InterPro"/>
</dbReference>
<dbReference type="PANTHER" id="PTHR42686:SF1">
    <property type="entry name" value="GH17980P-RELATED"/>
    <property type="match status" value="1"/>
</dbReference>
<name>A6DPG3_9BACT</name>
<dbReference type="InterPro" id="IPR023210">
    <property type="entry name" value="NADP_OxRdtase_dom"/>
</dbReference>
<dbReference type="CDD" id="cd19152">
    <property type="entry name" value="AKR_AKR15A"/>
    <property type="match status" value="1"/>
</dbReference>
<dbReference type="Gene3D" id="3.20.20.100">
    <property type="entry name" value="NADP-dependent oxidoreductase domain"/>
    <property type="match status" value="1"/>
</dbReference>
<dbReference type="SUPFAM" id="SSF51430">
    <property type="entry name" value="NAD(P)-linked oxidoreductase"/>
    <property type="match status" value="1"/>
</dbReference>
<dbReference type="STRING" id="313628.LNTAR_05774"/>
<evidence type="ECO:0000259" key="1">
    <source>
        <dbReference type="Pfam" id="PF00248"/>
    </source>
</evidence>
<keyword evidence="3" id="KW-1185">Reference proteome</keyword>
<dbReference type="AlphaFoldDB" id="A6DPG3"/>
<dbReference type="InterPro" id="IPR020471">
    <property type="entry name" value="AKR"/>
</dbReference>
<dbReference type="PANTHER" id="PTHR42686">
    <property type="entry name" value="GH17980P-RELATED"/>
    <property type="match status" value="1"/>
</dbReference>
<proteinExistence type="predicted"/>
<sequence>MKKALPKVIFGTSSLGNLYSAPPFETKLNIVKEIVNANPELAVFDSAGKYGAGLALESLAECLSELKIPKDKVLISNKLAWKRVPLTSDEPTFEPGAWVDLKNDAIQDISYQGIIDCYEQGNELLGDYDAQLVSIHDPDEYLASAKNDEDLKDRKEKLLEAFRALDELKKSGRVQSVGVGAKDISVIDFISDHFQLDWAMFACSITPYTHSDFAIKLLKKLGQQGVDVINSAVFNAGFLIGGTHFDYQLISQETHPEVFEWRDKFFAICQEFDIKPAAACVQFSFLFPEIKAIALNTSKPERVKSNMDLAHAKIPQGFWDKMKSEKLINI</sequence>
<dbReference type="RefSeq" id="WP_007279745.1">
    <property type="nucleotide sequence ID" value="NZ_ABCK01000016.1"/>
</dbReference>